<comment type="caution">
    <text evidence="8">The sequence shown here is derived from an EMBL/GenBank/DDBJ whole genome shotgun (WGS) entry which is preliminary data.</text>
</comment>
<dbReference type="GO" id="GO:0008061">
    <property type="term" value="F:chitin binding"/>
    <property type="evidence" value="ECO:0007669"/>
    <property type="project" value="UniProtKB-KW"/>
</dbReference>
<dbReference type="Proteomes" id="UP000235965">
    <property type="component" value="Unassembled WGS sequence"/>
</dbReference>
<dbReference type="InParanoid" id="A0A2J7QEK6"/>
<feature type="compositionally biased region" description="Polar residues" evidence="6">
    <location>
        <begin position="1"/>
        <end position="14"/>
    </location>
</feature>
<dbReference type="InterPro" id="IPR051940">
    <property type="entry name" value="Chitin_bind-dev_reg"/>
</dbReference>
<keyword evidence="3" id="KW-0677">Repeat</keyword>
<keyword evidence="9" id="KW-1185">Reference proteome</keyword>
<sequence>MQYNSEFASMSSEISETDTKTHRIKKKQVSRDSERKSCGATQKLYKAADSRNHEHRNKMEIPLPVTRVMAVHMIFSALLGCSVVKAFVCPSQGLFPDPADCSGYYSCNSKLQASRGTCPLSMHFDPHYTDCEVGDCSSSTQNQTLPPVAAATAPVDMHNGTFQCSDVGLFPDPTNCTAYLVCYGSAQAVRQVCPSGAYYNSSYRYCLPGTCLKGTTLTKKTLYCTSSSDTFPDPSDCHRCAAVVPHSFECPGVGTFPDPTDCHNFYTCDSSLVPNLGTCMDGTGTYEAESQVCRVASCSGAPEPSVTEAPAFMCPSVGLFADPKDCHNYYSCGEDLIPVIGTCLKGEGTFDAVQRVCLAEHCSNPEIFKCPSSGFFADPEDCHSFYVCDDDLTGLHSSCTTIARFDPERICIVGPCLQDPDETTSAPNTETDPAFICTAQGYFADPKDCHSYYWCDISLNALHRVCMGGGGYYDPDDEGCYAGSC</sequence>
<feature type="domain" description="Chitin-binding type-2" evidence="7">
    <location>
        <begin position="161"/>
        <end position="206"/>
    </location>
</feature>
<evidence type="ECO:0000256" key="1">
    <source>
        <dbReference type="ARBA" id="ARBA00022669"/>
    </source>
</evidence>
<dbReference type="GO" id="GO:0005576">
    <property type="term" value="C:extracellular region"/>
    <property type="evidence" value="ECO:0007669"/>
    <property type="project" value="InterPro"/>
</dbReference>
<dbReference type="Pfam" id="PF01607">
    <property type="entry name" value="CBM_14"/>
    <property type="match status" value="2"/>
</dbReference>
<evidence type="ECO:0000259" key="7">
    <source>
        <dbReference type="PROSITE" id="PS50940"/>
    </source>
</evidence>
<evidence type="ECO:0000313" key="9">
    <source>
        <dbReference type="Proteomes" id="UP000235965"/>
    </source>
</evidence>
<dbReference type="AlphaFoldDB" id="A0A2J7QEK6"/>
<organism evidence="8 9">
    <name type="scientific">Cryptotermes secundus</name>
    <dbReference type="NCBI Taxonomy" id="105785"/>
    <lineage>
        <taxon>Eukaryota</taxon>
        <taxon>Metazoa</taxon>
        <taxon>Ecdysozoa</taxon>
        <taxon>Arthropoda</taxon>
        <taxon>Hexapoda</taxon>
        <taxon>Insecta</taxon>
        <taxon>Pterygota</taxon>
        <taxon>Neoptera</taxon>
        <taxon>Polyneoptera</taxon>
        <taxon>Dictyoptera</taxon>
        <taxon>Blattodea</taxon>
        <taxon>Blattoidea</taxon>
        <taxon>Termitoidae</taxon>
        <taxon>Kalotermitidae</taxon>
        <taxon>Cryptotermitinae</taxon>
        <taxon>Cryptotermes</taxon>
    </lineage>
</organism>
<dbReference type="InterPro" id="IPR002557">
    <property type="entry name" value="Chitin-bd_dom"/>
</dbReference>
<dbReference type="InterPro" id="IPR036508">
    <property type="entry name" value="Chitin-bd_dom_sf"/>
</dbReference>
<keyword evidence="1" id="KW-0147">Chitin-binding</keyword>
<dbReference type="Gene3D" id="2.170.140.10">
    <property type="entry name" value="Chitin binding domain"/>
    <property type="match status" value="5"/>
</dbReference>
<dbReference type="PANTHER" id="PTHR23301">
    <property type="entry name" value="CHITIN BINDING PERITROPHIN-A"/>
    <property type="match status" value="1"/>
</dbReference>
<feature type="domain" description="Chitin-binding type-2" evidence="7">
    <location>
        <begin position="247"/>
        <end position="293"/>
    </location>
</feature>
<name>A0A2J7QEK6_9NEOP</name>
<gene>
    <name evidence="8" type="ORF">B7P43_G11927</name>
</gene>
<evidence type="ECO:0000256" key="2">
    <source>
        <dbReference type="ARBA" id="ARBA00022729"/>
    </source>
</evidence>
<dbReference type="SMART" id="SM00494">
    <property type="entry name" value="ChtBD2"/>
    <property type="match status" value="6"/>
</dbReference>
<evidence type="ECO:0000256" key="5">
    <source>
        <dbReference type="ARBA" id="ARBA00023180"/>
    </source>
</evidence>
<protein>
    <recommendedName>
        <fullName evidence="7">Chitin-binding type-2 domain-containing protein</fullName>
    </recommendedName>
</protein>
<evidence type="ECO:0000256" key="3">
    <source>
        <dbReference type="ARBA" id="ARBA00022737"/>
    </source>
</evidence>
<dbReference type="SUPFAM" id="SSF57625">
    <property type="entry name" value="Invertebrate chitin-binding proteins"/>
    <property type="match status" value="5"/>
</dbReference>
<keyword evidence="2" id="KW-0732">Signal</keyword>
<dbReference type="PROSITE" id="PS50940">
    <property type="entry name" value="CHIT_BIND_II"/>
    <property type="match status" value="3"/>
</dbReference>
<dbReference type="PANTHER" id="PTHR23301:SF106">
    <property type="entry name" value="CHITIN-BINDING TYPE-2 DOMAIN-CONTAINING PROTEIN-RELATED"/>
    <property type="match status" value="1"/>
</dbReference>
<dbReference type="OrthoDB" id="6020543at2759"/>
<reference evidence="8 9" key="1">
    <citation type="submission" date="2017-12" db="EMBL/GenBank/DDBJ databases">
        <title>Hemimetabolous genomes reveal molecular basis of termite eusociality.</title>
        <authorList>
            <person name="Harrison M.C."/>
            <person name="Jongepier E."/>
            <person name="Robertson H.M."/>
            <person name="Arning N."/>
            <person name="Bitard-Feildel T."/>
            <person name="Chao H."/>
            <person name="Childers C.P."/>
            <person name="Dinh H."/>
            <person name="Doddapaneni H."/>
            <person name="Dugan S."/>
            <person name="Gowin J."/>
            <person name="Greiner C."/>
            <person name="Han Y."/>
            <person name="Hu H."/>
            <person name="Hughes D.S.T."/>
            <person name="Huylmans A.-K."/>
            <person name="Kemena C."/>
            <person name="Kremer L.P.M."/>
            <person name="Lee S.L."/>
            <person name="Lopez-Ezquerra A."/>
            <person name="Mallet L."/>
            <person name="Monroy-Kuhn J.M."/>
            <person name="Moser A."/>
            <person name="Murali S.C."/>
            <person name="Muzny D.M."/>
            <person name="Otani S."/>
            <person name="Piulachs M.-D."/>
            <person name="Poelchau M."/>
            <person name="Qu J."/>
            <person name="Schaub F."/>
            <person name="Wada-Katsumata A."/>
            <person name="Worley K.C."/>
            <person name="Xie Q."/>
            <person name="Ylla G."/>
            <person name="Poulsen M."/>
            <person name="Gibbs R.A."/>
            <person name="Schal C."/>
            <person name="Richards S."/>
            <person name="Belles X."/>
            <person name="Korb J."/>
            <person name="Bornberg-Bauer E."/>
        </authorList>
    </citation>
    <scope>NUCLEOTIDE SEQUENCE [LARGE SCALE GENOMIC DNA]</scope>
    <source>
        <tissue evidence="8">Whole body</tissue>
    </source>
</reference>
<evidence type="ECO:0000256" key="4">
    <source>
        <dbReference type="ARBA" id="ARBA00023157"/>
    </source>
</evidence>
<accession>A0A2J7QEK6</accession>
<feature type="domain" description="Chitin-binding type-2" evidence="7">
    <location>
        <begin position="86"/>
        <end position="131"/>
    </location>
</feature>
<dbReference type="EMBL" id="NEVH01015308">
    <property type="protein sequence ID" value="PNF27018.1"/>
    <property type="molecule type" value="Genomic_DNA"/>
</dbReference>
<feature type="region of interest" description="Disordered" evidence="6">
    <location>
        <begin position="1"/>
        <end position="37"/>
    </location>
</feature>
<evidence type="ECO:0000256" key="6">
    <source>
        <dbReference type="SAM" id="MobiDB-lite"/>
    </source>
</evidence>
<keyword evidence="5" id="KW-0325">Glycoprotein</keyword>
<proteinExistence type="predicted"/>
<keyword evidence="4" id="KW-1015">Disulfide bond</keyword>
<dbReference type="STRING" id="105785.A0A2J7QEK6"/>
<evidence type="ECO:0000313" key="8">
    <source>
        <dbReference type="EMBL" id="PNF27018.1"/>
    </source>
</evidence>